<organism evidence="1 2">
    <name type="scientific">Rangifer tarandus platyrhynchus</name>
    <name type="common">Svalbard reindeer</name>
    <dbReference type="NCBI Taxonomy" id="3082113"/>
    <lineage>
        <taxon>Eukaryota</taxon>
        <taxon>Metazoa</taxon>
        <taxon>Chordata</taxon>
        <taxon>Craniata</taxon>
        <taxon>Vertebrata</taxon>
        <taxon>Euteleostomi</taxon>
        <taxon>Mammalia</taxon>
        <taxon>Eutheria</taxon>
        <taxon>Laurasiatheria</taxon>
        <taxon>Artiodactyla</taxon>
        <taxon>Ruminantia</taxon>
        <taxon>Pecora</taxon>
        <taxon>Cervidae</taxon>
        <taxon>Odocoileinae</taxon>
        <taxon>Rangifer</taxon>
    </lineage>
</organism>
<gene>
    <name evidence="1" type="ORF">MRATA1EN22A_LOCUS21313</name>
</gene>
<feature type="non-terminal residue" evidence="1">
    <location>
        <position position="133"/>
    </location>
</feature>
<protein>
    <submittedName>
        <fullName evidence="1">Uncharacterized protein</fullName>
    </submittedName>
</protein>
<dbReference type="Proteomes" id="UP001162501">
    <property type="component" value="Chromosome 33"/>
</dbReference>
<reference evidence="1" key="1">
    <citation type="submission" date="2023-05" db="EMBL/GenBank/DDBJ databases">
        <authorList>
            <consortium name="ELIXIR-Norway"/>
        </authorList>
    </citation>
    <scope>NUCLEOTIDE SEQUENCE</scope>
</reference>
<accession>A0AC59ZQ58</accession>
<dbReference type="EMBL" id="OX596117">
    <property type="protein sequence ID" value="CAN0486534.1"/>
    <property type="molecule type" value="Genomic_DNA"/>
</dbReference>
<evidence type="ECO:0000313" key="2">
    <source>
        <dbReference type="Proteomes" id="UP001162501"/>
    </source>
</evidence>
<proteinExistence type="predicted"/>
<evidence type="ECO:0000313" key="1">
    <source>
        <dbReference type="EMBL" id="CAN0486534.1"/>
    </source>
</evidence>
<name>A0AC59ZQ58_RANTA</name>
<sequence>MQGAARGARWSAATALGSARVRLQRAARRGAGRGGARRAGRGEEERGPARGAGPAGSRGEAGAGEQGRVGRCAPPLGRRLGTRRPAPARRLPAHLSSSPSEGRWRDLPRPHWAGAAVPTCSGRGGGSAGGFFP</sequence>
<reference evidence="1" key="2">
    <citation type="submission" date="2025-03" db="EMBL/GenBank/DDBJ databases">
        <authorList>
            <consortium name="ELIXIR-Norway"/>
            <consortium name="Elixir Norway"/>
        </authorList>
    </citation>
    <scope>NUCLEOTIDE SEQUENCE</scope>
</reference>
<feature type="non-terminal residue" evidence="1">
    <location>
        <position position="1"/>
    </location>
</feature>